<evidence type="ECO:0000256" key="3">
    <source>
        <dbReference type="PROSITE-ProRule" id="PRU00221"/>
    </source>
</evidence>
<dbReference type="PANTHER" id="PTHR16038:SF4">
    <property type="entry name" value="WD REPEAT-CONTAINING PROTEIN 74"/>
    <property type="match status" value="1"/>
</dbReference>
<comment type="caution">
    <text evidence="5">The sequence shown here is derived from an EMBL/GenBank/DDBJ whole genome shotgun (WGS) entry which is preliminary data.</text>
</comment>
<dbReference type="CDD" id="cd22857">
    <property type="entry name" value="WDR74"/>
    <property type="match status" value="1"/>
</dbReference>
<evidence type="ECO:0000256" key="2">
    <source>
        <dbReference type="ARBA" id="ARBA00022737"/>
    </source>
</evidence>
<dbReference type="OrthoDB" id="18388at2759"/>
<feature type="compositionally biased region" description="Basic residues" evidence="4">
    <location>
        <begin position="451"/>
        <end position="462"/>
    </location>
</feature>
<dbReference type="GO" id="GO:0042273">
    <property type="term" value="P:ribosomal large subunit biogenesis"/>
    <property type="evidence" value="ECO:0007669"/>
    <property type="project" value="InterPro"/>
</dbReference>
<feature type="region of interest" description="Disordered" evidence="4">
    <location>
        <begin position="397"/>
        <end position="462"/>
    </location>
</feature>
<keyword evidence="1 3" id="KW-0853">WD repeat</keyword>
<evidence type="ECO:0000256" key="1">
    <source>
        <dbReference type="ARBA" id="ARBA00022574"/>
    </source>
</evidence>
<name>A0A9D5CID2_9LILI</name>
<organism evidence="5 6">
    <name type="scientific">Dioscorea zingiberensis</name>
    <dbReference type="NCBI Taxonomy" id="325984"/>
    <lineage>
        <taxon>Eukaryota</taxon>
        <taxon>Viridiplantae</taxon>
        <taxon>Streptophyta</taxon>
        <taxon>Embryophyta</taxon>
        <taxon>Tracheophyta</taxon>
        <taxon>Spermatophyta</taxon>
        <taxon>Magnoliopsida</taxon>
        <taxon>Liliopsida</taxon>
        <taxon>Dioscoreales</taxon>
        <taxon>Dioscoreaceae</taxon>
        <taxon>Dioscorea</taxon>
    </lineage>
</organism>
<keyword evidence="6" id="KW-1185">Reference proteome</keyword>
<dbReference type="InterPro" id="IPR011047">
    <property type="entry name" value="Quinoprotein_ADH-like_sf"/>
</dbReference>
<evidence type="ECO:0000256" key="4">
    <source>
        <dbReference type="SAM" id="MobiDB-lite"/>
    </source>
</evidence>
<dbReference type="Gene3D" id="2.130.10.10">
    <property type="entry name" value="YVTN repeat-like/Quinoprotein amine dehydrogenase"/>
    <property type="match status" value="1"/>
</dbReference>
<evidence type="ECO:0000313" key="5">
    <source>
        <dbReference type="EMBL" id="KAJ0973088.1"/>
    </source>
</evidence>
<dbReference type="PANTHER" id="PTHR16038">
    <property type="entry name" value="NOP SEVEN ASSOCIATED PROTEIN 1"/>
    <property type="match status" value="1"/>
</dbReference>
<evidence type="ECO:0000313" key="6">
    <source>
        <dbReference type="Proteomes" id="UP001085076"/>
    </source>
</evidence>
<dbReference type="Proteomes" id="UP001085076">
    <property type="component" value="Miscellaneous, Linkage group lg05"/>
</dbReference>
<gene>
    <name evidence="5" type="ORF">J5N97_021047</name>
</gene>
<dbReference type="InterPro" id="IPR001680">
    <property type="entry name" value="WD40_rpt"/>
</dbReference>
<protein>
    <recommendedName>
        <fullName evidence="7">WD repeat-containing protein 74</fullName>
    </recommendedName>
</protein>
<dbReference type="GO" id="GO:0005730">
    <property type="term" value="C:nucleolus"/>
    <property type="evidence" value="ECO:0007669"/>
    <property type="project" value="InterPro"/>
</dbReference>
<dbReference type="PROSITE" id="PS50082">
    <property type="entry name" value="WD_REPEATS_2"/>
    <property type="match status" value="1"/>
</dbReference>
<dbReference type="GO" id="GO:0030687">
    <property type="term" value="C:preribosome, large subunit precursor"/>
    <property type="evidence" value="ECO:0007669"/>
    <property type="project" value="TreeGrafter"/>
</dbReference>
<sequence length="462" mass="50306">MPRTTTVECPGCPPIRALTTDVLGLVKVVEVSGKIGTPKVVETWGPPDASRSVVTASFADRKTNPLLAVARKNGLVEFLNPLNGNALATVTVKDCVSSSNSTEDELVAGLHLLGTKGTELSSKSSTFLMCTEKGKACLKSIMLGDASPDSSLADAPSTWNVCGAGNVLCSSVDGAENFALFGGKGVELNVWDLEKCSKIWTAKSPPCNSLGIFSPTWFTASTFLSKDDHRKIAAGTNNRQVRLYDISAQRRPVISINFRESPIKVVTEDLDGYTVYVGTGCGDLASFDMRTGKLLGCFVGKCSGSIRSIARHPKLPIIASCGLDSYLRFWDTKTRQLLSAVFLKQHLTSVLLDSHFSSEEIEPADQSSDLQAIDHSEVENDDELLLLTRKSKTSRKKVQNKIKAEKIKRESQYDEMSDEDDEPTTFDADDDDEMPATKRKKTLGGKEKNVRLKQKKSKKRIG</sequence>
<dbReference type="PROSITE" id="PS00678">
    <property type="entry name" value="WD_REPEATS_1"/>
    <property type="match status" value="1"/>
</dbReference>
<feature type="compositionally biased region" description="Basic and acidic residues" evidence="4">
    <location>
        <begin position="402"/>
        <end position="412"/>
    </location>
</feature>
<reference evidence="5" key="2">
    <citation type="journal article" date="2022" name="Hortic Res">
        <title>The genome of Dioscorea zingiberensis sheds light on the biosynthesis, origin and evolution of the medicinally important diosgenin saponins.</title>
        <authorList>
            <person name="Li Y."/>
            <person name="Tan C."/>
            <person name="Li Z."/>
            <person name="Guo J."/>
            <person name="Li S."/>
            <person name="Chen X."/>
            <person name="Wang C."/>
            <person name="Dai X."/>
            <person name="Yang H."/>
            <person name="Song W."/>
            <person name="Hou L."/>
            <person name="Xu J."/>
            <person name="Tong Z."/>
            <person name="Xu A."/>
            <person name="Yuan X."/>
            <person name="Wang W."/>
            <person name="Yang Q."/>
            <person name="Chen L."/>
            <person name="Sun Z."/>
            <person name="Wang K."/>
            <person name="Pan B."/>
            <person name="Chen J."/>
            <person name="Bao Y."/>
            <person name="Liu F."/>
            <person name="Qi X."/>
            <person name="Gang D.R."/>
            <person name="Wen J."/>
            <person name="Li J."/>
        </authorList>
    </citation>
    <scope>NUCLEOTIDE SEQUENCE</scope>
    <source>
        <strain evidence="5">Dzin_1.0</strain>
    </source>
</reference>
<dbReference type="AlphaFoldDB" id="A0A9D5CID2"/>
<dbReference type="InterPro" id="IPR019775">
    <property type="entry name" value="WD40_repeat_CS"/>
</dbReference>
<keyword evidence="2" id="KW-0677">Repeat</keyword>
<dbReference type="SUPFAM" id="SSF50998">
    <property type="entry name" value="Quinoprotein alcohol dehydrogenase-like"/>
    <property type="match status" value="1"/>
</dbReference>
<proteinExistence type="predicted"/>
<feature type="compositionally biased region" description="Acidic residues" evidence="4">
    <location>
        <begin position="413"/>
        <end position="434"/>
    </location>
</feature>
<dbReference type="SMART" id="SM00320">
    <property type="entry name" value="WD40"/>
    <property type="match status" value="2"/>
</dbReference>
<accession>A0A9D5CID2</accession>
<dbReference type="EMBL" id="JAGGNH010000005">
    <property type="protein sequence ID" value="KAJ0973088.1"/>
    <property type="molecule type" value="Genomic_DNA"/>
</dbReference>
<reference evidence="5" key="1">
    <citation type="submission" date="2021-03" db="EMBL/GenBank/DDBJ databases">
        <authorList>
            <person name="Li Z."/>
            <person name="Yang C."/>
        </authorList>
    </citation>
    <scope>NUCLEOTIDE SEQUENCE</scope>
    <source>
        <strain evidence="5">Dzin_1.0</strain>
        <tissue evidence="5">Leaf</tissue>
    </source>
</reference>
<feature type="repeat" description="WD" evidence="3">
    <location>
        <begin position="299"/>
        <end position="340"/>
    </location>
</feature>
<evidence type="ECO:0008006" key="7">
    <source>
        <dbReference type="Google" id="ProtNLM"/>
    </source>
</evidence>
<dbReference type="InterPro" id="IPR015943">
    <property type="entry name" value="WD40/YVTN_repeat-like_dom_sf"/>
</dbReference>
<dbReference type="InterPro" id="IPR037379">
    <property type="entry name" value="WDR74/Nsa1"/>
</dbReference>